<sequence>MKNRLIFQLPYLESGKKILPTVPNEISSIKIDIPENLKRKKASELPQISEPQLIRHYDKLSKKNFGVDTGFYPLG</sequence>
<comment type="caution">
    <text evidence="1">The sequence shown here is derived from an EMBL/GenBank/DDBJ whole genome shotgun (WGS) entry which is preliminary data.</text>
</comment>
<reference evidence="1" key="1">
    <citation type="journal article" date="2014" name="Front. Microbiol.">
        <title>High frequency of phylogenetically diverse reductive dehalogenase-homologous genes in deep subseafloor sedimentary metagenomes.</title>
        <authorList>
            <person name="Kawai M."/>
            <person name="Futagami T."/>
            <person name="Toyoda A."/>
            <person name="Takaki Y."/>
            <person name="Nishi S."/>
            <person name="Hori S."/>
            <person name="Arai W."/>
            <person name="Tsubouchi T."/>
            <person name="Morono Y."/>
            <person name="Uchiyama I."/>
            <person name="Ito T."/>
            <person name="Fujiyama A."/>
            <person name="Inagaki F."/>
            <person name="Takami H."/>
        </authorList>
    </citation>
    <scope>NUCLEOTIDE SEQUENCE</scope>
    <source>
        <strain evidence="1">Expedition CK06-06</strain>
    </source>
</reference>
<accession>X1DEZ9</accession>
<evidence type="ECO:0000313" key="1">
    <source>
        <dbReference type="EMBL" id="GAG94961.1"/>
    </source>
</evidence>
<dbReference type="Gene3D" id="6.20.440.10">
    <property type="match status" value="1"/>
</dbReference>
<protein>
    <recommendedName>
        <fullName evidence="2">Glycine dehydrogenase (aminomethyl-transferring)</fullName>
    </recommendedName>
</protein>
<dbReference type="EMBL" id="BART01022325">
    <property type="protein sequence ID" value="GAG94961.1"/>
    <property type="molecule type" value="Genomic_DNA"/>
</dbReference>
<dbReference type="AlphaFoldDB" id="X1DEZ9"/>
<organism evidence="1">
    <name type="scientific">marine sediment metagenome</name>
    <dbReference type="NCBI Taxonomy" id="412755"/>
    <lineage>
        <taxon>unclassified sequences</taxon>
        <taxon>metagenomes</taxon>
        <taxon>ecological metagenomes</taxon>
    </lineage>
</organism>
<feature type="non-terminal residue" evidence="1">
    <location>
        <position position="75"/>
    </location>
</feature>
<proteinExistence type="predicted"/>
<evidence type="ECO:0008006" key="2">
    <source>
        <dbReference type="Google" id="ProtNLM"/>
    </source>
</evidence>
<gene>
    <name evidence="1" type="ORF">S01H4_40892</name>
</gene>
<name>X1DEZ9_9ZZZZ</name>